<dbReference type="InterPro" id="IPR003838">
    <property type="entry name" value="ABC3_permease_C"/>
</dbReference>
<keyword evidence="11" id="KW-0547">Nucleotide-binding</keyword>
<dbReference type="RefSeq" id="WP_008524295.1">
    <property type="nucleotide sequence ID" value="NC_021921.1"/>
</dbReference>
<keyword evidence="11" id="KW-0067">ATP-binding</keyword>
<dbReference type="Pfam" id="PF02687">
    <property type="entry name" value="FtsX"/>
    <property type="match status" value="1"/>
</dbReference>
<keyword evidence="3 7" id="KW-0812">Transmembrane</keyword>
<reference evidence="11 12" key="2">
    <citation type="journal article" date="2013" name="PLoS ONE">
        <title>INDIGO - INtegrated Data Warehouse of MIcrobial GenOmes with Examples from the Red Sea Extremophiles.</title>
        <authorList>
            <person name="Alam I."/>
            <person name="Antunes A."/>
            <person name="Kamau A.A."/>
            <person name="Ba Alawi W."/>
            <person name="Kalkatawi M."/>
            <person name="Stingl U."/>
            <person name="Bajic V.B."/>
        </authorList>
    </citation>
    <scope>NUCLEOTIDE SEQUENCE [LARGE SCALE GENOMIC DNA]</scope>
    <source>
        <strain evidence="11 12">SARL4B</strain>
    </source>
</reference>
<dbReference type="KEGG" id="hti:HTIA_1708"/>
<dbReference type="Proteomes" id="UP000003861">
    <property type="component" value="Unassembled WGS sequence"/>
</dbReference>
<feature type="transmembrane region" description="Helical" evidence="7">
    <location>
        <begin position="21"/>
        <end position="41"/>
    </location>
</feature>
<keyword evidence="4 7" id="KW-1133">Transmembrane helix</keyword>
<feature type="domain" description="MacB-like periplasmic core" evidence="9">
    <location>
        <begin position="21"/>
        <end position="250"/>
    </location>
</feature>
<dbReference type="AlphaFoldDB" id="F7PGE5"/>
<dbReference type="InterPro" id="IPR025857">
    <property type="entry name" value="MacB_PCD"/>
</dbReference>
<comment type="subcellular location">
    <subcellularLocation>
        <location evidence="1">Cell membrane</location>
        <topology evidence="1">Multi-pass membrane protein</topology>
    </subcellularLocation>
</comment>
<dbReference type="STRING" id="1033806.HTIA_1708"/>
<dbReference type="InterPro" id="IPR050250">
    <property type="entry name" value="Macrolide_Exporter_MacB"/>
</dbReference>
<evidence type="ECO:0000256" key="5">
    <source>
        <dbReference type="ARBA" id="ARBA00023136"/>
    </source>
</evidence>
<keyword evidence="13" id="KW-1185">Reference proteome</keyword>
<dbReference type="Proteomes" id="UP000015381">
    <property type="component" value="Chromosome I"/>
</dbReference>
<accession>F7PGE5</accession>
<evidence type="ECO:0000259" key="9">
    <source>
        <dbReference type="Pfam" id="PF12704"/>
    </source>
</evidence>
<evidence type="ECO:0000256" key="4">
    <source>
        <dbReference type="ARBA" id="ARBA00022989"/>
    </source>
</evidence>
<dbReference type="GO" id="GO:0016787">
    <property type="term" value="F:hydrolase activity"/>
    <property type="evidence" value="ECO:0007669"/>
    <property type="project" value="UniProtKB-KW"/>
</dbReference>
<keyword evidence="11" id="KW-0378">Hydrolase</keyword>
<dbReference type="GO" id="GO:0005524">
    <property type="term" value="F:ATP binding"/>
    <property type="evidence" value="ECO:0007669"/>
    <property type="project" value="UniProtKB-KW"/>
</dbReference>
<dbReference type="EMBL" id="AFNT02000049">
    <property type="protein sequence ID" value="ERJ04955.1"/>
    <property type="molecule type" value="Genomic_DNA"/>
</dbReference>
<feature type="transmembrane region" description="Helical" evidence="7">
    <location>
        <begin position="378"/>
        <end position="399"/>
    </location>
</feature>
<dbReference type="PANTHER" id="PTHR30572:SF4">
    <property type="entry name" value="ABC TRANSPORTER PERMEASE YTRF"/>
    <property type="match status" value="1"/>
</dbReference>
<dbReference type="OrthoDB" id="11469at2157"/>
<evidence type="ECO:0000313" key="13">
    <source>
        <dbReference type="Proteomes" id="UP000015381"/>
    </source>
</evidence>
<dbReference type="PANTHER" id="PTHR30572">
    <property type="entry name" value="MEMBRANE COMPONENT OF TRANSPORTER-RELATED"/>
    <property type="match status" value="1"/>
</dbReference>
<evidence type="ECO:0000256" key="1">
    <source>
        <dbReference type="ARBA" id="ARBA00004651"/>
    </source>
</evidence>
<feature type="domain" description="ABC3 transporter permease C-terminal" evidence="8">
    <location>
        <begin position="294"/>
        <end position="406"/>
    </location>
</feature>
<sequence length="413" mass="42694">MDWREGVRMAVRAIAGHRLRSALTVVGIVIGIATVIAFASFGTSVQTDVVGEFQSTSASEIYVVSGGGFLSGGGPPGSDGGLTSPVVTTYDLEQLRGIDGTRAVIPRGSVPISSLTYANQTVTPGSLTATTAASFDGEIVAGRTFESGTNEIVLNEIAAAQFDANVTVGDTIEVAREGTTSFTVVGITAGARGGLSEFAPPGPEFYVPVDPHYRTTQASPTLGVDQRAYSQVTIVADAGRVSETRDAIETYIQTESDAIRLAGENGQVTVQSTEDVVGGIQAVLQDITRLITGIGVLALIVGAFGIANIMLVSVTERTREIGIMKSMGATNREVLGLFMTESVLLGSLGAVIGIPLGLGVGYAGASYADVGFTIPVDWVAIAIAMGITIGVVAGLYPAWRAARVDPIEALRYE</sequence>
<evidence type="ECO:0000259" key="8">
    <source>
        <dbReference type="Pfam" id="PF02687"/>
    </source>
</evidence>
<dbReference type="eggNOG" id="arCOG02312">
    <property type="taxonomic scope" value="Archaea"/>
</dbReference>
<evidence type="ECO:0000256" key="2">
    <source>
        <dbReference type="ARBA" id="ARBA00022475"/>
    </source>
</evidence>
<reference evidence="11 12" key="1">
    <citation type="journal article" date="2011" name="J. Bacteriol.">
        <title>Genome sequence of Halorhabdus tiamatea, the first archaeon isolated from a deep-sea anoxic brine lake.</title>
        <authorList>
            <person name="Antunes A."/>
            <person name="Alam I."/>
            <person name="Bajic V.B."/>
            <person name="Stingl U."/>
        </authorList>
    </citation>
    <scope>NUCLEOTIDE SEQUENCE [LARGE SCALE GENOMIC DNA]</scope>
    <source>
        <strain evidence="11 12">SARL4B</strain>
    </source>
</reference>
<dbReference type="EC" id="3.6.3.-" evidence="11"/>
<dbReference type="Pfam" id="PF12704">
    <property type="entry name" value="MacB_PCD"/>
    <property type="match status" value="1"/>
</dbReference>
<protein>
    <submittedName>
        <fullName evidence="10">Conserved hypothetical membrane protein, putative ABC transport permease (DUF214)</fullName>
    </submittedName>
    <submittedName>
        <fullName evidence="11">Macrolide transport system ATP-binding-permease protein</fullName>
        <ecNumber evidence="11">3.6.3.-</ecNumber>
    </submittedName>
</protein>
<name>F7PGE5_9EURY</name>
<gene>
    <name evidence="11" type="ORF">HLRTI_003073</name>
    <name evidence="10" type="ORF">HTIA_1708</name>
</gene>
<reference evidence="10 13" key="3">
    <citation type="journal article" date="2014" name="Environ. Microbiol.">
        <title>Halorhabdus tiamatea: proteogenomics and glycosidase activity measurements identify the first cultivated euryarchaeon from a deep-sea anoxic brine lake as potential polysaccharide degrader.</title>
        <authorList>
            <person name="Werner J."/>
            <person name="Ferrer M."/>
            <person name="Michel G."/>
            <person name="Mann A.J."/>
            <person name="Huang S."/>
            <person name="Juarez S."/>
            <person name="Ciordia S."/>
            <person name="Albar J.P."/>
            <person name="Alcaide M."/>
            <person name="La Cono V."/>
            <person name="Yakimov M.M."/>
            <person name="Antunes A."/>
            <person name="Taborda M."/>
            <person name="Da Costa M.S."/>
            <person name="Amann R.I."/>
            <person name="Gloeckner F.O."/>
            <person name="Golyshina O.V."/>
            <person name="Golyshin P.N."/>
            <person name="Teeling H."/>
        </authorList>
    </citation>
    <scope>NUCLEOTIDE SEQUENCE [LARGE SCALE GENOMIC DNA]</scope>
    <source>
        <strain evidence="13">SARL4B</strain>
        <strain evidence="10">Type strain: SARL4B</strain>
    </source>
</reference>
<dbReference type="GO" id="GO:0022857">
    <property type="term" value="F:transmembrane transporter activity"/>
    <property type="evidence" value="ECO:0007669"/>
    <property type="project" value="TreeGrafter"/>
</dbReference>
<evidence type="ECO:0000256" key="7">
    <source>
        <dbReference type="SAM" id="Phobius"/>
    </source>
</evidence>
<evidence type="ECO:0000256" key="3">
    <source>
        <dbReference type="ARBA" id="ARBA00022692"/>
    </source>
</evidence>
<proteinExistence type="inferred from homology"/>
<dbReference type="GeneID" id="23799739"/>
<evidence type="ECO:0000313" key="10">
    <source>
        <dbReference type="EMBL" id="CCQ33834.1"/>
    </source>
</evidence>
<comment type="similarity">
    <text evidence="6">Belongs to the ABC-4 integral membrane protein family.</text>
</comment>
<feature type="transmembrane region" description="Helical" evidence="7">
    <location>
        <begin position="290"/>
        <end position="314"/>
    </location>
</feature>
<dbReference type="HOGENOM" id="CLU_000604_8_0_2"/>
<evidence type="ECO:0000313" key="11">
    <source>
        <dbReference type="EMBL" id="ERJ04955.1"/>
    </source>
</evidence>
<keyword evidence="5 7" id="KW-0472">Membrane</keyword>
<organism evidence="11 12">
    <name type="scientific">Halorhabdus tiamatea SARL4B</name>
    <dbReference type="NCBI Taxonomy" id="1033806"/>
    <lineage>
        <taxon>Archaea</taxon>
        <taxon>Methanobacteriati</taxon>
        <taxon>Methanobacteriota</taxon>
        <taxon>Stenosarchaea group</taxon>
        <taxon>Halobacteria</taxon>
        <taxon>Halobacteriales</taxon>
        <taxon>Haloarculaceae</taxon>
        <taxon>Halorhabdus</taxon>
    </lineage>
</organism>
<feature type="transmembrane region" description="Helical" evidence="7">
    <location>
        <begin position="334"/>
        <end position="358"/>
    </location>
</feature>
<evidence type="ECO:0000256" key="6">
    <source>
        <dbReference type="ARBA" id="ARBA00038076"/>
    </source>
</evidence>
<dbReference type="EMBL" id="HF571520">
    <property type="protein sequence ID" value="CCQ33834.1"/>
    <property type="molecule type" value="Genomic_DNA"/>
</dbReference>
<keyword evidence="2" id="KW-1003">Cell membrane</keyword>
<dbReference type="GO" id="GO:0005886">
    <property type="term" value="C:plasma membrane"/>
    <property type="evidence" value="ECO:0007669"/>
    <property type="project" value="UniProtKB-SubCell"/>
</dbReference>
<evidence type="ECO:0000313" key="12">
    <source>
        <dbReference type="Proteomes" id="UP000003861"/>
    </source>
</evidence>